<dbReference type="OrthoDB" id="484291at2759"/>
<feature type="region of interest" description="Disordered" evidence="1">
    <location>
        <begin position="298"/>
        <end position="319"/>
    </location>
</feature>
<dbReference type="AlphaFoldDB" id="A0A813HGP8"/>
<protein>
    <submittedName>
        <fullName evidence="2">Uncharacterized protein</fullName>
    </submittedName>
</protein>
<reference evidence="2" key="1">
    <citation type="submission" date="2021-02" db="EMBL/GenBank/DDBJ databases">
        <authorList>
            <person name="Dougan E. K."/>
            <person name="Rhodes N."/>
            <person name="Thang M."/>
            <person name="Chan C."/>
        </authorList>
    </citation>
    <scope>NUCLEOTIDE SEQUENCE</scope>
</reference>
<evidence type="ECO:0000256" key="1">
    <source>
        <dbReference type="SAM" id="MobiDB-lite"/>
    </source>
</evidence>
<dbReference type="EMBL" id="CAJNNV010031550">
    <property type="protein sequence ID" value="CAE8636784.1"/>
    <property type="molecule type" value="Genomic_DNA"/>
</dbReference>
<organism evidence="2 3">
    <name type="scientific">Polarella glacialis</name>
    <name type="common">Dinoflagellate</name>
    <dbReference type="NCBI Taxonomy" id="89957"/>
    <lineage>
        <taxon>Eukaryota</taxon>
        <taxon>Sar</taxon>
        <taxon>Alveolata</taxon>
        <taxon>Dinophyceae</taxon>
        <taxon>Suessiales</taxon>
        <taxon>Suessiaceae</taxon>
        <taxon>Polarella</taxon>
    </lineage>
</organism>
<evidence type="ECO:0000313" key="2">
    <source>
        <dbReference type="EMBL" id="CAE8636784.1"/>
    </source>
</evidence>
<evidence type="ECO:0000313" key="3">
    <source>
        <dbReference type="Proteomes" id="UP000654075"/>
    </source>
</evidence>
<accession>A0A813HGP8</accession>
<sequence length="585" mass="63004">MLLGFPPLDFAGAFIEQDAVTCIALAVMALGLSSGSKILRVFVVAALAAWAREWLVSLGRCVDSAGRTDGPCIPASFTPYVDLPGDSMFALLALAWFSLPMRATNNNNTSSNNNSNNCEPPATTTGCNNSNNNTNTNSTNSQLPTFLAFAGLLLAGGMQVVDFPWQEVEGQGAESSNSSDVFAQEWWFLGRLLPGLSLLALLASSDGPGAVGAPTWLAALDRLCFGVCIVHVRVLELIFGYLRPGLQEFSWDAAIMDAAVVVLGSFALALFVFLLVQAPCEAAIAWFCSVATSPNPKDGLEPSASASGTDQLSSSHDKTMNALGSSHAAKVRGGRFGMVCNVSARNWVVSLQQDSNDVFWGIPRLREKTGLKLLVCAGGSQEGRRVTDFVRIRDRVSRQHHPGRRVAQAAAVGLANWEVFEKPQFLELLGQKSAKERQLEEEEKLERMVGFLELKNPSSRPAEAVSIVGTWELVFCGAGRGLKVKPALDVIEKDLSEAGSVESVTVKIFEDFSMSTDVAIAVTSSGNIERVTKHSPLRKPPPKGEILSEESGFKRYLKVTYLDDDLLFLKGRGPTEVYRRTGPPA</sequence>
<keyword evidence="3" id="KW-1185">Reference proteome</keyword>
<name>A0A813HGP8_POLGL</name>
<proteinExistence type="predicted"/>
<feature type="region of interest" description="Disordered" evidence="1">
    <location>
        <begin position="106"/>
        <end position="136"/>
    </location>
</feature>
<dbReference type="Proteomes" id="UP000654075">
    <property type="component" value="Unassembled WGS sequence"/>
</dbReference>
<gene>
    <name evidence="2" type="ORF">PGLA1383_LOCUS52190</name>
</gene>
<feature type="compositionally biased region" description="Polar residues" evidence="1">
    <location>
        <begin position="304"/>
        <end position="314"/>
    </location>
</feature>
<comment type="caution">
    <text evidence="2">The sequence shown here is derived from an EMBL/GenBank/DDBJ whole genome shotgun (WGS) entry which is preliminary data.</text>
</comment>